<dbReference type="PANTHER" id="PTHR36771:SF2">
    <property type="entry name" value="POTASSIUM TRANSPORTER"/>
    <property type="match status" value="1"/>
</dbReference>
<dbReference type="AlphaFoldDB" id="A0A0U9HI26"/>
<accession>A0A0U9HI26</accession>
<dbReference type="PANTHER" id="PTHR36771">
    <property type="entry name" value="POTASSIUM TRANSPORTER"/>
    <property type="match status" value="1"/>
</dbReference>
<sequence length="190" mass="20907">MAQVAAHAAAADLQILSCTRNIAAQTSSSASAFAGRRIPTCTKFNVSEARRARQGVHVCAAKKDDKPDEQKQGFLSGIAEALDFAAVRSEKDRDLIDDARAQVRSGERMSREQYGALRRKIGGTYRDFFKDSVDVKGAYVEDGWVDKTCYICKKDTSSSPRQKDSWGRYAHVECAANKKQGGFLSKLFGK</sequence>
<evidence type="ECO:0000313" key="1">
    <source>
        <dbReference type="EMBL" id="GAQ78001.1"/>
    </source>
</evidence>
<dbReference type="EMBL" id="DF236955">
    <property type="protein sequence ID" value="GAQ78001.1"/>
    <property type="molecule type" value="Genomic_DNA"/>
</dbReference>
<evidence type="ECO:0000313" key="2">
    <source>
        <dbReference type="Proteomes" id="UP000054558"/>
    </source>
</evidence>
<gene>
    <name evidence="1" type="ORF">KFL_000060670</name>
</gene>
<proteinExistence type="predicted"/>
<dbReference type="OrthoDB" id="5845at2759"/>
<protein>
    <recommendedName>
        <fullName evidence="3">GATA-type transcription activator N-terminal domain-containing protein</fullName>
    </recommendedName>
</protein>
<dbReference type="OMA" id="WIDKTCK"/>
<reference evidence="1 2" key="1">
    <citation type="journal article" date="2014" name="Nat. Commun.">
        <title>Klebsormidium flaccidum genome reveals primary factors for plant terrestrial adaptation.</title>
        <authorList>
            <person name="Hori K."/>
            <person name="Maruyama F."/>
            <person name="Fujisawa T."/>
            <person name="Togashi T."/>
            <person name="Yamamoto N."/>
            <person name="Seo M."/>
            <person name="Sato S."/>
            <person name="Yamada T."/>
            <person name="Mori H."/>
            <person name="Tajima N."/>
            <person name="Moriyama T."/>
            <person name="Ikeuchi M."/>
            <person name="Watanabe M."/>
            <person name="Wada H."/>
            <person name="Kobayashi K."/>
            <person name="Saito M."/>
            <person name="Masuda T."/>
            <person name="Sasaki-Sekimoto Y."/>
            <person name="Mashiguchi K."/>
            <person name="Awai K."/>
            <person name="Shimojima M."/>
            <person name="Masuda S."/>
            <person name="Iwai M."/>
            <person name="Nobusawa T."/>
            <person name="Narise T."/>
            <person name="Kondo S."/>
            <person name="Saito H."/>
            <person name="Sato R."/>
            <person name="Murakawa M."/>
            <person name="Ihara Y."/>
            <person name="Oshima-Yamada Y."/>
            <person name="Ohtaka K."/>
            <person name="Satoh M."/>
            <person name="Sonobe K."/>
            <person name="Ishii M."/>
            <person name="Ohtani R."/>
            <person name="Kanamori-Sato M."/>
            <person name="Honoki R."/>
            <person name="Miyazaki D."/>
            <person name="Mochizuki H."/>
            <person name="Umetsu J."/>
            <person name="Higashi K."/>
            <person name="Shibata D."/>
            <person name="Kamiya Y."/>
            <person name="Sato N."/>
            <person name="Nakamura Y."/>
            <person name="Tabata S."/>
            <person name="Ida S."/>
            <person name="Kurokawa K."/>
            <person name="Ohta H."/>
        </authorList>
    </citation>
    <scope>NUCLEOTIDE SEQUENCE [LARGE SCALE GENOMIC DNA]</scope>
    <source>
        <strain evidence="1 2">NIES-2285</strain>
    </source>
</reference>
<organism evidence="1 2">
    <name type="scientific">Klebsormidium nitens</name>
    <name type="common">Green alga</name>
    <name type="synonym">Ulothrix nitens</name>
    <dbReference type="NCBI Taxonomy" id="105231"/>
    <lineage>
        <taxon>Eukaryota</taxon>
        <taxon>Viridiplantae</taxon>
        <taxon>Streptophyta</taxon>
        <taxon>Klebsormidiophyceae</taxon>
        <taxon>Klebsormidiales</taxon>
        <taxon>Klebsormidiaceae</taxon>
        <taxon>Klebsormidium</taxon>
    </lineage>
</organism>
<keyword evidence="2" id="KW-1185">Reference proteome</keyword>
<dbReference type="STRING" id="105231.A0A0U9HI26"/>
<name>A0A0U9HI26_KLENI</name>
<evidence type="ECO:0008006" key="3">
    <source>
        <dbReference type="Google" id="ProtNLM"/>
    </source>
</evidence>
<dbReference type="Proteomes" id="UP000054558">
    <property type="component" value="Unassembled WGS sequence"/>
</dbReference>